<organism evidence="8 9">
    <name type="scientific">Woeseia oceani</name>
    <dbReference type="NCBI Taxonomy" id="1548547"/>
    <lineage>
        <taxon>Bacteria</taxon>
        <taxon>Pseudomonadati</taxon>
        <taxon>Pseudomonadota</taxon>
        <taxon>Gammaproteobacteria</taxon>
        <taxon>Woeseiales</taxon>
        <taxon>Woeseiaceae</taxon>
        <taxon>Woeseia</taxon>
    </lineage>
</organism>
<dbReference type="GO" id="GO:0006419">
    <property type="term" value="P:alanyl-tRNA aminoacylation"/>
    <property type="evidence" value="ECO:0007669"/>
    <property type="project" value="InterPro"/>
</dbReference>
<dbReference type="GO" id="GO:0003676">
    <property type="term" value="F:nucleic acid binding"/>
    <property type="evidence" value="ECO:0007669"/>
    <property type="project" value="InterPro"/>
</dbReference>
<dbReference type="InterPro" id="IPR018163">
    <property type="entry name" value="Thr/Ala-tRNA-synth_IIc_edit"/>
</dbReference>
<dbReference type="InterPro" id="IPR018165">
    <property type="entry name" value="Ala-tRNA-synth_IIc_core"/>
</dbReference>
<keyword evidence="4" id="KW-0479">Metal-binding</keyword>
<dbReference type="PROSITE" id="PS50860">
    <property type="entry name" value="AA_TRNA_LIGASE_II_ALA"/>
    <property type="match status" value="1"/>
</dbReference>
<evidence type="ECO:0000259" key="7">
    <source>
        <dbReference type="PROSITE" id="PS50860"/>
    </source>
</evidence>
<dbReference type="Gene3D" id="2.40.30.130">
    <property type="match status" value="1"/>
</dbReference>
<dbReference type="PANTHER" id="PTHR43462">
    <property type="entry name" value="ALANYL-TRNA EDITING PROTEIN"/>
    <property type="match status" value="1"/>
</dbReference>
<dbReference type="InterPro" id="IPR012947">
    <property type="entry name" value="tRNA_SAD"/>
</dbReference>
<dbReference type="GO" id="GO:0004813">
    <property type="term" value="F:alanine-tRNA ligase activity"/>
    <property type="evidence" value="ECO:0007669"/>
    <property type="project" value="InterPro"/>
</dbReference>
<evidence type="ECO:0000256" key="3">
    <source>
        <dbReference type="ARBA" id="ARBA00017959"/>
    </source>
</evidence>
<accession>A0A193LLM3</accession>
<reference evidence="8 9" key="1">
    <citation type="submission" date="2016-06" db="EMBL/GenBank/DDBJ databases">
        <title>Complete genome sequence of a deep-branching marine Gamma Proteobacterium Woeseia oceani type strain XK5.</title>
        <authorList>
            <person name="Mu D."/>
            <person name="Du Z."/>
        </authorList>
    </citation>
    <scope>NUCLEOTIDE SEQUENCE [LARGE SCALE GENOMIC DNA]</scope>
    <source>
        <strain evidence="8 9">XK5</strain>
    </source>
</reference>
<name>A0A193LLM3_9GAMM</name>
<dbReference type="GO" id="GO:0002161">
    <property type="term" value="F:aminoacyl-tRNA deacylase activity"/>
    <property type="evidence" value="ECO:0007669"/>
    <property type="project" value="UniProtKB-ARBA"/>
</dbReference>
<dbReference type="GO" id="GO:0005524">
    <property type="term" value="F:ATP binding"/>
    <property type="evidence" value="ECO:0007669"/>
    <property type="project" value="InterPro"/>
</dbReference>
<dbReference type="SMART" id="SM00863">
    <property type="entry name" value="tRNA_SAD"/>
    <property type="match status" value="1"/>
</dbReference>
<dbReference type="Gene3D" id="3.30.980.10">
    <property type="entry name" value="Threonyl-trna Synthetase, Chain A, domain 2"/>
    <property type="match status" value="1"/>
</dbReference>
<comment type="cofactor">
    <cofactor evidence="1">
        <name>Zn(2+)</name>
        <dbReference type="ChEBI" id="CHEBI:29105"/>
    </cofactor>
</comment>
<dbReference type="SUPFAM" id="SSF50447">
    <property type="entry name" value="Translation proteins"/>
    <property type="match status" value="1"/>
</dbReference>
<keyword evidence="9" id="KW-1185">Reference proteome</keyword>
<protein>
    <recommendedName>
        <fullName evidence="3">Alanine--tRNA ligase</fullName>
    </recommendedName>
    <alternativeName>
        <fullName evidence="6">Alanyl-tRNA synthetase</fullName>
    </alternativeName>
</protein>
<evidence type="ECO:0000256" key="6">
    <source>
        <dbReference type="ARBA" id="ARBA00032577"/>
    </source>
</evidence>
<sequence length="232" mass="25400">MTETLFRDDAYLRDCEATVLDVEGNAVILDRTVFYAMGGGQPGDTGILRWDGGEATVVDTRYGDRGAIRHILESEADAPPAGIGIKAIVDWDRRYRHMRMHTALHLLGTVLQYGVTGGNIAADRSRLDFDMQDTVDKDAVTAKLQALVDADTPVTSRWITDEELAAQPELVRTMSVQPPKGAGKIRLLEIEGIDLQPCGGTHLRSTGEVGAIVVSKVEKKGSRNRRVYIELP</sequence>
<evidence type="ECO:0000256" key="5">
    <source>
        <dbReference type="ARBA" id="ARBA00022833"/>
    </source>
</evidence>
<evidence type="ECO:0000256" key="2">
    <source>
        <dbReference type="ARBA" id="ARBA00004496"/>
    </source>
</evidence>
<dbReference type="SUPFAM" id="SSF55186">
    <property type="entry name" value="ThrRS/AlaRS common domain"/>
    <property type="match status" value="1"/>
</dbReference>
<comment type="subcellular location">
    <subcellularLocation>
        <location evidence="2">Cytoplasm</location>
    </subcellularLocation>
</comment>
<evidence type="ECO:0000256" key="1">
    <source>
        <dbReference type="ARBA" id="ARBA00001947"/>
    </source>
</evidence>
<dbReference type="AlphaFoldDB" id="A0A193LLM3"/>
<keyword evidence="5" id="KW-0862">Zinc</keyword>
<feature type="domain" description="Alanyl-transfer RNA synthetases family profile" evidence="7">
    <location>
        <begin position="1"/>
        <end position="227"/>
    </location>
</feature>
<dbReference type="EMBL" id="CP016268">
    <property type="protein sequence ID" value="ANO53318.1"/>
    <property type="molecule type" value="Genomic_DNA"/>
</dbReference>
<dbReference type="InterPro" id="IPR051335">
    <property type="entry name" value="Alanyl-tRNA_Editing_Enzymes"/>
</dbReference>
<dbReference type="InterPro" id="IPR018164">
    <property type="entry name" value="Ala-tRNA-synth_IIc_N"/>
</dbReference>
<dbReference type="PANTHER" id="PTHR43462:SF1">
    <property type="entry name" value="ALANYL-TRNA EDITING PROTEIN AARSD1"/>
    <property type="match status" value="1"/>
</dbReference>
<dbReference type="Pfam" id="PF07973">
    <property type="entry name" value="tRNA_SAD"/>
    <property type="match status" value="1"/>
</dbReference>
<evidence type="ECO:0000313" key="9">
    <source>
        <dbReference type="Proteomes" id="UP000092695"/>
    </source>
</evidence>
<dbReference type="STRING" id="1548547.BA177_15835"/>
<evidence type="ECO:0000313" key="8">
    <source>
        <dbReference type="EMBL" id="ANO53318.1"/>
    </source>
</evidence>
<evidence type="ECO:0000256" key="4">
    <source>
        <dbReference type="ARBA" id="ARBA00022723"/>
    </source>
</evidence>
<dbReference type="GO" id="GO:0005737">
    <property type="term" value="C:cytoplasm"/>
    <property type="evidence" value="ECO:0007669"/>
    <property type="project" value="UniProtKB-SubCell"/>
</dbReference>
<dbReference type="GO" id="GO:0046872">
    <property type="term" value="F:metal ion binding"/>
    <property type="evidence" value="ECO:0007669"/>
    <property type="project" value="UniProtKB-KW"/>
</dbReference>
<dbReference type="KEGG" id="woc:BA177_15835"/>
<proteinExistence type="predicted"/>
<dbReference type="InterPro" id="IPR009000">
    <property type="entry name" value="Transl_B-barrel_sf"/>
</dbReference>
<keyword evidence="8" id="KW-0378">Hydrolase</keyword>
<gene>
    <name evidence="8" type="ORF">BA177_15835</name>
</gene>
<dbReference type="OrthoDB" id="9812949at2"/>
<dbReference type="Pfam" id="PF01411">
    <property type="entry name" value="tRNA-synt_2c"/>
    <property type="match status" value="1"/>
</dbReference>
<dbReference type="Proteomes" id="UP000092695">
    <property type="component" value="Chromosome"/>
</dbReference>